<dbReference type="InterPro" id="IPR051135">
    <property type="entry name" value="Gal/GlcNAc/GalNAc_ST"/>
</dbReference>
<dbReference type="EMBL" id="JAHIBW010000015">
    <property type="protein sequence ID" value="KAG7304044.1"/>
    <property type="molecule type" value="Genomic_DNA"/>
</dbReference>
<name>A0ABQ7QFU1_PLUXY</name>
<protein>
    <submittedName>
        <fullName evidence="1">Uncharacterized protein</fullName>
    </submittedName>
</protein>
<keyword evidence="2" id="KW-1185">Reference proteome</keyword>
<accession>A0ABQ7QFU1</accession>
<comment type="caution">
    <text evidence="1">The sequence shown here is derived from an EMBL/GenBank/DDBJ whole genome shotgun (WGS) entry which is preliminary data.</text>
</comment>
<dbReference type="PANTHER" id="PTHR10704">
    <property type="entry name" value="CARBOHYDRATE SULFOTRANSFERASE"/>
    <property type="match status" value="1"/>
</dbReference>
<evidence type="ECO:0000313" key="1">
    <source>
        <dbReference type="EMBL" id="KAG7304044.1"/>
    </source>
</evidence>
<dbReference type="Proteomes" id="UP000823941">
    <property type="component" value="Chromosome 15"/>
</dbReference>
<proteinExistence type="predicted"/>
<evidence type="ECO:0000313" key="2">
    <source>
        <dbReference type="Proteomes" id="UP000823941"/>
    </source>
</evidence>
<gene>
    <name evidence="1" type="ORF">JYU34_010970</name>
</gene>
<sequence length="88" mass="10135">MGEAVDDFFKAHTKKRDKSAYSTFRVSHDVPFQWTKDLDYQFVKQIQEVCSEAMVLWGYRAALSAGHMRSRHFRPVGPCDVTRGVPVI</sequence>
<organism evidence="1 2">
    <name type="scientific">Plutella xylostella</name>
    <name type="common">Diamondback moth</name>
    <name type="synonym">Plutella maculipennis</name>
    <dbReference type="NCBI Taxonomy" id="51655"/>
    <lineage>
        <taxon>Eukaryota</taxon>
        <taxon>Metazoa</taxon>
        <taxon>Ecdysozoa</taxon>
        <taxon>Arthropoda</taxon>
        <taxon>Hexapoda</taxon>
        <taxon>Insecta</taxon>
        <taxon>Pterygota</taxon>
        <taxon>Neoptera</taxon>
        <taxon>Endopterygota</taxon>
        <taxon>Lepidoptera</taxon>
        <taxon>Glossata</taxon>
        <taxon>Ditrysia</taxon>
        <taxon>Yponomeutoidea</taxon>
        <taxon>Plutellidae</taxon>
        <taxon>Plutella</taxon>
    </lineage>
</organism>
<reference evidence="1 2" key="1">
    <citation type="submission" date="2021-06" db="EMBL/GenBank/DDBJ databases">
        <title>A haploid diamondback moth (Plutella xylostella L.) genome assembly resolves 31 chromosomes and identifies a diamide resistance mutation.</title>
        <authorList>
            <person name="Ward C.M."/>
            <person name="Perry K.D."/>
            <person name="Baker G."/>
            <person name="Powis K."/>
            <person name="Heckel D.G."/>
            <person name="Baxter S.W."/>
        </authorList>
    </citation>
    <scope>NUCLEOTIDE SEQUENCE [LARGE SCALE GENOMIC DNA]</scope>
    <source>
        <strain evidence="1 2">LV</strain>
        <tissue evidence="1">Single pupa</tissue>
    </source>
</reference>
<dbReference type="PANTHER" id="PTHR10704:SF44">
    <property type="entry name" value="LD35051P-RELATED"/>
    <property type="match status" value="1"/>
</dbReference>